<comment type="similarity">
    <text evidence="3 13">Belongs to the cytochrome P450 family.</text>
</comment>
<keyword evidence="4 12" id="KW-0349">Heme</keyword>
<evidence type="ECO:0000256" key="4">
    <source>
        <dbReference type="ARBA" id="ARBA00022617"/>
    </source>
</evidence>
<dbReference type="SMR" id="A0A3B6BZB2"/>
<dbReference type="Pfam" id="PF00067">
    <property type="entry name" value="p450"/>
    <property type="match status" value="3"/>
</dbReference>
<dbReference type="OMA" id="EHHMRRS"/>
<evidence type="ECO:0000256" key="5">
    <source>
        <dbReference type="ARBA" id="ARBA00022692"/>
    </source>
</evidence>
<dbReference type="InterPro" id="IPR017972">
    <property type="entry name" value="Cyt_P450_CS"/>
</dbReference>
<evidence type="ECO:0000256" key="3">
    <source>
        <dbReference type="ARBA" id="ARBA00010617"/>
    </source>
</evidence>
<dbReference type="Gramene" id="TraesCS2B02G014300.1">
    <property type="protein sequence ID" value="TraesCS2B02G014300.1"/>
    <property type="gene ID" value="TraesCS2B02G014300"/>
</dbReference>
<keyword evidence="6 12" id="KW-0479">Metal-binding</keyword>
<dbReference type="GO" id="GO:0016705">
    <property type="term" value="F:oxidoreductase activity, acting on paired donors, with incorporation or reduction of molecular oxygen"/>
    <property type="evidence" value="ECO:0007669"/>
    <property type="project" value="InterPro"/>
</dbReference>
<keyword evidence="11" id="KW-0472">Membrane</keyword>
<dbReference type="PRINTS" id="PR00463">
    <property type="entry name" value="EP450I"/>
</dbReference>
<evidence type="ECO:0000256" key="6">
    <source>
        <dbReference type="ARBA" id="ARBA00022723"/>
    </source>
</evidence>
<dbReference type="InterPro" id="IPR002401">
    <property type="entry name" value="Cyt_P450_E_grp-I"/>
</dbReference>
<dbReference type="PANTHER" id="PTHR47953">
    <property type="entry name" value="OS08G0105600 PROTEIN"/>
    <property type="match status" value="1"/>
</dbReference>
<dbReference type="PANTHER" id="PTHR47953:SF19">
    <property type="entry name" value="OS06G0641600 PROTEIN"/>
    <property type="match status" value="1"/>
</dbReference>
<sequence>MLGEVPTVIVSGAEAAALVMKTNDLAFAGRPRSATLDIFGCGERGIVFAPYGDPWRQMRKVCTVKLLSSKQVRRMDGIRPDQRAVFGGKFPQQEEYLRELDEAFVLLGGFCLVDLFPSSRLVRWLSKGEHHMRRSYGHIQRINADVIEGRKAARAATQDGASSTDDDDLLDVLLRLQEKDAFTFPMTTESIGAVLFDIFAGATQTTGVALEWAMAELVRHPEAMAKAQLEIREVLGQGRAVITNSDLAELHYMRMIIKEVLRLHPPGPLIPHRVREDCKVMGFDMLEGTNVYINAFAVSRDPNCWESPEEFKPERFENNNMDYNGTYFEFTPFGAGRRQCPGILFGTSTMEIALENLLYHFDWVLPGKASPEFLDMTEKYGIIDIFAGATQTTGVALEWAMAELVRHPEAMAKAQLEIREVLGQGRAVITNSDLAELHYMRMIIKEVLRLHPPGPLIPHRVREDCKVMGFDMLEGTNVYINAFAVSRDPNCWESPEEFKPERFENNNMDYNGTYFEFTPFGAGRRQCPGILFGTSTMEIALENLLYHFDWVLPGKASPEFLDMTEKYGIIVGRKYDLQLIPIFRGGFHAT</sequence>
<reference evidence="14" key="2">
    <citation type="submission" date="2018-10" db="UniProtKB">
        <authorList>
            <consortium name="EnsemblPlants"/>
        </authorList>
    </citation>
    <scope>IDENTIFICATION</scope>
</reference>
<organism evidence="14">
    <name type="scientific">Triticum aestivum</name>
    <name type="common">Wheat</name>
    <dbReference type="NCBI Taxonomy" id="4565"/>
    <lineage>
        <taxon>Eukaryota</taxon>
        <taxon>Viridiplantae</taxon>
        <taxon>Streptophyta</taxon>
        <taxon>Embryophyta</taxon>
        <taxon>Tracheophyta</taxon>
        <taxon>Spermatophyta</taxon>
        <taxon>Magnoliopsida</taxon>
        <taxon>Liliopsida</taxon>
        <taxon>Poales</taxon>
        <taxon>Poaceae</taxon>
        <taxon>BOP clade</taxon>
        <taxon>Pooideae</taxon>
        <taxon>Triticodae</taxon>
        <taxon>Triticeae</taxon>
        <taxon>Triticinae</taxon>
        <taxon>Triticum</taxon>
    </lineage>
</organism>
<evidence type="ECO:0000256" key="13">
    <source>
        <dbReference type="RuleBase" id="RU000461"/>
    </source>
</evidence>
<keyword evidence="15" id="KW-1185">Reference proteome</keyword>
<dbReference type="GO" id="GO:0020037">
    <property type="term" value="F:heme binding"/>
    <property type="evidence" value="ECO:0007669"/>
    <property type="project" value="InterPro"/>
</dbReference>
<dbReference type="Gene3D" id="1.10.630.10">
    <property type="entry name" value="Cytochrome P450"/>
    <property type="match status" value="2"/>
</dbReference>
<evidence type="ECO:0000256" key="7">
    <source>
        <dbReference type="ARBA" id="ARBA00022989"/>
    </source>
</evidence>
<evidence type="ECO:0000256" key="2">
    <source>
        <dbReference type="ARBA" id="ARBA00004167"/>
    </source>
</evidence>
<dbReference type="Gramene" id="TraesCS2B03G0024400.1">
    <property type="protein sequence ID" value="TraesCS2B03G0024400.1.CDS"/>
    <property type="gene ID" value="TraesCS2B03G0024400"/>
</dbReference>
<evidence type="ECO:0000313" key="15">
    <source>
        <dbReference type="Proteomes" id="UP000019116"/>
    </source>
</evidence>
<evidence type="ECO:0000313" key="14">
    <source>
        <dbReference type="EnsemblPlants" id="TraesCS2B02G014300.1"/>
    </source>
</evidence>
<dbReference type="AlphaFoldDB" id="A0A3B6BZB2"/>
<name>A0A3B6BZB2_WHEAT</name>
<reference evidence="14" key="1">
    <citation type="submission" date="2018-08" db="EMBL/GenBank/DDBJ databases">
        <authorList>
            <person name="Rossello M."/>
        </authorList>
    </citation>
    <scope>NUCLEOTIDE SEQUENCE [LARGE SCALE GENOMIC DNA]</scope>
    <source>
        <strain evidence="14">cv. Chinese Spring</strain>
    </source>
</reference>
<dbReference type="PRINTS" id="PR00385">
    <property type="entry name" value="P450"/>
</dbReference>
<accession>A0A3B6BZB2</accession>
<comment type="subcellular location">
    <subcellularLocation>
        <location evidence="2">Membrane</location>
        <topology evidence="2">Single-pass membrane protein</topology>
    </subcellularLocation>
</comment>
<dbReference type="STRING" id="4565.A0A3B6BZB2"/>
<evidence type="ECO:0000256" key="9">
    <source>
        <dbReference type="ARBA" id="ARBA00023004"/>
    </source>
</evidence>
<dbReference type="EnsemblPlants" id="TraesCS2B02G014300.1">
    <property type="protein sequence ID" value="TraesCS2B02G014300.1"/>
    <property type="gene ID" value="TraesCS2B02G014300"/>
</dbReference>
<feature type="binding site" description="axial binding residue" evidence="12">
    <location>
        <position position="340"/>
    </location>
    <ligand>
        <name>heme</name>
        <dbReference type="ChEBI" id="CHEBI:30413"/>
    </ligand>
    <ligandPart>
        <name>Fe</name>
        <dbReference type="ChEBI" id="CHEBI:18248"/>
    </ligandPart>
</feature>
<proteinExistence type="inferred from homology"/>
<evidence type="ECO:0008006" key="16">
    <source>
        <dbReference type="Google" id="ProtNLM"/>
    </source>
</evidence>
<evidence type="ECO:0000256" key="12">
    <source>
        <dbReference type="PIRSR" id="PIRSR602401-1"/>
    </source>
</evidence>
<dbReference type="Proteomes" id="UP000019116">
    <property type="component" value="Chromosome 2B"/>
</dbReference>
<comment type="cofactor">
    <cofactor evidence="1 12">
        <name>heme</name>
        <dbReference type="ChEBI" id="CHEBI:30413"/>
    </cofactor>
</comment>
<dbReference type="InterPro" id="IPR001128">
    <property type="entry name" value="Cyt_P450"/>
</dbReference>
<dbReference type="PROSITE" id="PS00086">
    <property type="entry name" value="CYTOCHROME_P450"/>
    <property type="match status" value="2"/>
</dbReference>
<dbReference type="SUPFAM" id="SSF48264">
    <property type="entry name" value="Cytochrome P450"/>
    <property type="match status" value="2"/>
</dbReference>
<keyword evidence="9 12" id="KW-0408">Iron</keyword>
<dbReference type="GO" id="GO:0005506">
    <property type="term" value="F:iron ion binding"/>
    <property type="evidence" value="ECO:0007669"/>
    <property type="project" value="InterPro"/>
</dbReference>
<keyword evidence="5" id="KW-0812">Transmembrane</keyword>
<keyword evidence="8 13" id="KW-0560">Oxidoreductase</keyword>
<protein>
    <recommendedName>
        <fullName evidence="16">Cytochrome P450</fullName>
    </recommendedName>
</protein>
<dbReference type="InterPro" id="IPR052306">
    <property type="entry name" value="CYP450_71D"/>
</dbReference>
<evidence type="ECO:0000256" key="10">
    <source>
        <dbReference type="ARBA" id="ARBA00023033"/>
    </source>
</evidence>
<dbReference type="GO" id="GO:0004497">
    <property type="term" value="F:monooxygenase activity"/>
    <property type="evidence" value="ECO:0007669"/>
    <property type="project" value="UniProtKB-KW"/>
</dbReference>
<keyword evidence="10 13" id="KW-0503">Monooxygenase</keyword>
<keyword evidence="7" id="KW-1133">Transmembrane helix</keyword>
<dbReference type="GO" id="GO:0016020">
    <property type="term" value="C:membrane"/>
    <property type="evidence" value="ECO:0007669"/>
    <property type="project" value="UniProtKB-SubCell"/>
</dbReference>
<evidence type="ECO:0000256" key="8">
    <source>
        <dbReference type="ARBA" id="ARBA00023002"/>
    </source>
</evidence>
<dbReference type="InterPro" id="IPR036396">
    <property type="entry name" value="Cyt_P450_sf"/>
</dbReference>
<evidence type="ECO:0000256" key="1">
    <source>
        <dbReference type="ARBA" id="ARBA00001971"/>
    </source>
</evidence>
<dbReference type="FunFam" id="1.10.630.10:FF:000126">
    <property type="entry name" value="Predicted protein"/>
    <property type="match status" value="2"/>
</dbReference>
<evidence type="ECO:0000256" key="11">
    <source>
        <dbReference type="ARBA" id="ARBA00023136"/>
    </source>
</evidence>